<dbReference type="Gene3D" id="3.30.565.10">
    <property type="entry name" value="Histidine kinase-like ATPase, C-terminal domain"/>
    <property type="match status" value="1"/>
</dbReference>
<dbReference type="AlphaFoldDB" id="A0A8K9XVJ4"/>
<accession>A0A8K9XVJ4</accession>
<dbReference type="PANTHER" id="PTHR10073:SF47">
    <property type="entry name" value="DNA MISMATCH REPAIR PROTEIN MLH3"/>
    <property type="match status" value="1"/>
</dbReference>
<evidence type="ECO:0000259" key="5">
    <source>
        <dbReference type="SMART" id="SM01340"/>
    </source>
</evidence>
<sequence length="1249" mass="139821">MIKCLSKEVQGKLRSGIAIFSLQQCLEELILNSIDASATCVGVRVDIEAFKVQVIDNGSGMDIEDMESVGNRYFTSKCSSLEDLDNLKFYGFRGEAVASIANLAMLVEISSRTKMSVKTHVKVFKDGKGLDVFEAETTRPSAGTTVVICNFFHNMPVRRNRMDSVLEFERIRQRVEAISLIHPSVSFTLKNDCTGTMVVQLSKARNTYYRFVQIHGLGRAQKLGEINHSHAQFEASGYVGREGHYNNTLQFLYVNDRLLLKTRIHKLLNLLLRKVGSSSRQNDSPGTPPAIRSPKQRRGAELHAMYVINIMCHYSEYDICLEPAKTLIEFKDWESILFCIEEAVKAFLTRENLVSEISPEDIQDYICKNVFSGQTASTDGVKDSIGKGAQTHMEGVTLECNVGKTLASELVHRRQIEGSDKMNSVYQTCDGVESEQGDRVGKLRDKEVLTGFEQEQEYNTTNPQCRPSSVDTDQGLQYDSITDSSVMDSSESYKEVTKENESNEHLKSAISCPESSQHSLIFKTKEENLKMSIEEGTEMKDNAREHVSLSRCTVRAPCTLTQGIQSEMGSIKQTLPQPQDTELNPGGHRNIFLSHPYIHSSLPSQKCLSHQSRKGLALESREKLATKRKWPMVEGPGHLHVYNKESKDLPTGIPSKISTFMSCQKLALYKEVGSLDRFRRIYGKLTKSNPVPVDVNSNYLAIDATASQTEHLVMNAKAVLPYLEADQERDVTESRLDLMKDHKSPLTLSMFTKLKYLSARSSEISLATKLSHLKHQRTEVATSAFVHPPETTSNEDICPQDTVENNAILDINNGEQHNNTGRNRDFIPGCSTNPLPDEKEANNVTASCDWLHHYDDTVGKLVYINKVTGLSKYEAPSAEETQVSCTSDVTNMAISVISKKGIEYRCYPFQMDLVLPFLPKSKSGRVLSSGPDNRDGIQDSNSLSSLYSEWTNPVFARPPMVGVDISSVQAEGLAVKIHNILFPYRFSKDMIHSMKVIHQVDKKFLACLINTQDQEPVACRNLLVLVDQHAAHERVRLENLVADSYEDDPETPGERRLCSSTVAPPLEVSVTEEELRLLRSCRPSFRGLGLEMQFSQIGDPQVLVGKVPMCFTEKESNELRRGRRSIIKPIVEEYLQEQIELLRSTGRVRGTLPLTVLKVLASLACHGAIKFNDRLSKEECCSLVGALSSCQLPFQCAHGRPSIAPLVDTCTDLRISLKESSTPQKMWVFVDIFPKCFACQQSSLRQLLK</sequence>
<feature type="region of interest" description="Disordered" evidence="3">
    <location>
        <begin position="457"/>
        <end position="477"/>
    </location>
</feature>
<evidence type="ECO:0000256" key="1">
    <source>
        <dbReference type="ARBA" id="ARBA00006082"/>
    </source>
</evidence>
<dbReference type="SMART" id="SM00853">
    <property type="entry name" value="MutL_C"/>
    <property type="match status" value="1"/>
</dbReference>
<dbReference type="InterPro" id="IPR014721">
    <property type="entry name" value="Ribsml_uS5_D2-typ_fold_subgr"/>
</dbReference>
<dbReference type="GO" id="GO:0016887">
    <property type="term" value="F:ATP hydrolysis activity"/>
    <property type="evidence" value="ECO:0007669"/>
    <property type="project" value="InterPro"/>
</dbReference>
<dbReference type="GeneTree" id="ENSGT00800000124176"/>
<dbReference type="Ensembl" id="ENSOMYT00000133990.1">
    <property type="protein sequence ID" value="ENSOMYP00000138015.1"/>
    <property type="gene ID" value="ENSOMYG00000036407.2"/>
</dbReference>
<dbReference type="InterPro" id="IPR020568">
    <property type="entry name" value="Ribosomal_Su5_D2-typ_SF"/>
</dbReference>
<feature type="domain" description="MutL C-terminal dimerisation" evidence="4">
    <location>
        <begin position="996"/>
        <end position="1175"/>
    </location>
</feature>
<dbReference type="InterPro" id="IPR036890">
    <property type="entry name" value="HATPase_C_sf"/>
</dbReference>
<dbReference type="SUPFAM" id="SSF54211">
    <property type="entry name" value="Ribosomal protein S5 domain 2-like"/>
    <property type="match status" value="1"/>
</dbReference>
<dbReference type="InterPro" id="IPR042120">
    <property type="entry name" value="MutL_C_dimsub"/>
</dbReference>
<dbReference type="CDD" id="cd16926">
    <property type="entry name" value="HATPase_MutL-MLH-PMS-like"/>
    <property type="match status" value="1"/>
</dbReference>
<dbReference type="Proteomes" id="UP000694395">
    <property type="component" value="Chromosome 25"/>
</dbReference>
<name>A0A8K9XVJ4_ONCMY</name>
<dbReference type="Gene3D" id="3.30.1370.100">
    <property type="entry name" value="MutL, C-terminal domain, regulatory subdomain"/>
    <property type="match status" value="1"/>
</dbReference>
<evidence type="ECO:0008006" key="8">
    <source>
        <dbReference type="Google" id="ProtNLM"/>
    </source>
</evidence>
<dbReference type="SUPFAM" id="SSF118116">
    <property type="entry name" value="DNA mismatch repair protein MutL"/>
    <property type="match status" value="1"/>
</dbReference>
<dbReference type="FunFam" id="3.30.1370.100:FF:000003">
    <property type="entry name" value="DNA mismatch repair protein Mlh3"/>
    <property type="match status" value="1"/>
</dbReference>
<evidence type="ECO:0000313" key="7">
    <source>
        <dbReference type="Proteomes" id="UP000694395"/>
    </source>
</evidence>
<dbReference type="GO" id="GO:0005524">
    <property type="term" value="F:ATP binding"/>
    <property type="evidence" value="ECO:0007669"/>
    <property type="project" value="InterPro"/>
</dbReference>
<protein>
    <recommendedName>
        <fullName evidence="8">WW domain-containing protein</fullName>
    </recommendedName>
</protein>
<dbReference type="GO" id="GO:0032300">
    <property type="term" value="C:mismatch repair complex"/>
    <property type="evidence" value="ECO:0007669"/>
    <property type="project" value="InterPro"/>
</dbReference>
<feature type="region of interest" description="Disordered" evidence="3">
    <location>
        <begin position="277"/>
        <end position="297"/>
    </location>
</feature>
<dbReference type="Gene3D" id="3.30.230.10">
    <property type="match status" value="1"/>
</dbReference>
<dbReference type="GO" id="GO:0140664">
    <property type="term" value="F:ATP-dependent DNA damage sensor activity"/>
    <property type="evidence" value="ECO:0007669"/>
    <property type="project" value="InterPro"/>
</dbReference>
<reference evidence="6" key="3">
    <citation type="submission" date="2025-09" db="UniProtKB">
        <authorList>
            <consortium name="Ensembl"/>
        </authorList>
    </citation>
    <scope>IDENTIFICATION</scope>
</reference>
<feature type="region of interest" description="Disordered" evidence="3">
    <location>
        <begin position="812"/>
        <end position="834"/>
    </location>
</feature>
<evidence type="ECO:0000256" key="3">
    <source>
        <dbReference type="SAM" id="MobiDB-lite"/>
    </source>
</evidence>
<dbReference type="InterPro" id="IPR013507">
    <property type="entry name" value="DNA_mismatch_S5_2-like"/>
</dbReference>
<dbReference type="InterPro" id="IPR038973">
    <property type="entry name" value="MutL/Mlh/Pms-like"/>
</dbReference>
<dbReference type="SUPFAM" id="SSF55874">
    <property type="entry name" value="ATPase domain of HSP90 chaperone/DNA topoisomerase II/histidine kinase"/>
    <property type="match status" value="1"/>
</dbReference>
<dbReference type="GO" id="GO:0030983">
    <property type="term" value="F:mismatched DNA binding"/>
    <property type="evidence" value="ECO:0007669"/>
    <property type="project" value="InterPro"/>
</dbReference>
<feature type="domain" description="DNA mismatch repair protein S5" evidence="5">
    <location>
        <begin position="211"/>
        <end position="349"/>
    </location>
</feature>
<keyword evidence="7" id="KW-1185">Reference proteome</keyword>
<organism evidence="6 7">
    <name type="scientific">Oncorhynchus mykiss</name>
    <name type="common">Rainbow trout</name>
    <name type="synonym">Salmo gairdneri</name>
    <dbReference type="NCBI Taxonomy" id="8022"/>
    <lineage>
        <taxon>Eukaryota</taxon>
        <taxon>Metazoa</taxon>
        <taxon>Chordata</taxon>
        <taxon>Craniata</taxon>
        <taxon>Vertebrata</taxon>
        <taxon>Euteleostomi</taxon>
        <taxon>Actinopterygii</taxon>
        <taxon>Neopterygii</taxon>
        <taxon>Teleostei</taxon>
        <taxon>Protacanthopterygii</taxon>
        <taxon>Salmoniformes</taxon>
        <taxon>Salmonidae</taxon>
        <taxon>Salmoninae</taxon>
        <taxon>Oncorhynchus</taxon>
    </lineage>
</organism>
<dbReference type="CDD" id="cd03486">
    <property type="entry name" value="MutL_Trans_MLH3"/>
    <property type="match status" value="1"/>
</dbReference>
<proteinExistence type="inferred from homology"/>
<evidence type="ECO:0000259" key="4">
    <source>
        <dbReference type="SMART" id="SM00853"/>
    </source>
</evidence>
<dbReference type="FunFam" id="3.30.230.10:FF:000028">
    <property type="entry name" value="DNA mismatch repair protein Mlh3"/>
    <property type="match status" value="1"/>
</dbReference>
<reference evidence="6" key="2">
    <citation type="submission" date="2025-08" db="UniProtKB">
        <authorList>
            <consortium name="Ensembl"/>
        </authorList>
    </citation>
    <scope>IDENTIFICATION</scope>
</reference>
<comment type="similarity">
    <text evidence="1">Belongs to the DNA mismatch repair MutL/HexB family.</text>
</comment>
<dbReference type="SMART" id="SM01340">
    <property type="entry name" value="DNA_mis_repair"/>
    <property type="match status" value="1"/>
</dbReference>
<keyword evidence="2" id="KW-0227">DNA damage</keyword>
<dbReference type="GO" id="GO:0006298">
    <property type="term" value="P:mismatch repair"/>
    <property type="evidence" value="ECO:0007669"/>
    <property type="project" value="InterPro"/>
</dbReference>
<reference evidence="6" key="1">
    <citation type="submission" date="2020-07" db="EMBL/GenBank/DDBJ databases">
        <title>A long reads based de novo assembly of the rainbow trout Arlee double haploid line genome.</title>
        <authorList>
            <person name="Gao G."/>
            <person name="Palti Y."/>
        </authorList>
    </citation>
    <scope>NUCLEOTIDE SEQUENCE [LARGE SCALE GENOMIC DNA]</scope>
</reference>
<dbReference type="PANTHER" id="PTHR10073">
    <property type="entry name" value="DNA MISMATCH REPAIR PROTEIN MLH, PMS, MUTL"/>
    <property type="match status" value="1"/>
</dbReference>
<evidence type="ECO:0000313" key="6">
    <source>
        <dbReference type="Ensembl" id="ENSOMYP00000138015.1"/>
    </source>
</evidence>
<dbReference type="Pfam" id="PF08676">
    <property type="entry name" value="MutL_C"/>
    <property type="match status" value="1"/>
</dbReference>
<dbReference type="InterPro" id="IPR037198">
    <property type="entry name" value="MutL_C_sf"/>
</dbReference>
<dbReference type="InterPro" id="IPR014790">
    <property type="entry name" value="MutL_C"/>
</dbReference>
<dbReference type="InterPro" id="IPR042121">
    <property type="entry name" value="MutL_C_regsub"/>
</dbReference>
<dbReference type="Gene3D" id="3.30.1540.20">
    <property type="entry name" value="MutL, C-terminal domain, dimerisation subdomain"/>
    <property type="match status" value="1"/>
</dbReference>
<dbReference type="Pfam" id="PF13589">
    <property type="entry name" value="HATPase_c_3"/>
    <property type="match status" value="1"/>
</dbReference>
<dbReference type="FunFam" id="3.30.565.10:FF:000031">
    <property type="entry name" value="DNA mismatch repair protein Mlh3"/>
    <property type="match status" value="1"/>
</dbReference>
<evidence type="ECO:0000256" key="2">
    <source>
        <dbReference type="ARBA" id="ARBA00022763"/>
    </source>
</evidence>